<organism evidence="2 3">
    <name type="scientific">Sphenodon punctatus</name>
    <name type="common">Tuatara</name>
    <name type="synonym">Hatteria punctata</name>
    <dbReference type="NCBI Taxonomy" id="8508"/>
    <lineage>
        <taxon>Eukaryota</taxon>
        <taxon>Metazoa</taxon>
        <taxon>Chordata</taxon>
        <taxon>Craniata</taxon>
        <taxon>Vertebrata</taxon>
        <taxon>Euteleostomi</taxon>
        <taxon>Lepidosauria</taxon>
        <taxon>Sphenodontia</taxon>
        <taxon>Sphenodontidae</taxon>
        <taxon>Sphenodon</taxon>
    </lineage>
</organism>
<reference evidence="2" key="1">
    <citation type="submission" date="2025-08" db="UniProtKB">
        <authorList>
            <consortium name="Ensembl"/>
        </authorList>
    </citation>
    <scope>IDENTIFICATION</scope>
</reference>
<reference evidence="2" key="2">
    <citation type="submission" date="2025-09" db="UniProtKB">
        <authorList>
            <consortium name="Ensembl"/>
        </authorList>
    </citation>
    <scope>IDENTIFICATION</scope>
</reference>
<name>A0A8D0HFS2_SPHPU</name>
<dbReference type="GO" id="GO:0044458">
    <property type="term" value="P:motile cilium assembly"/>
    <property type="evidence" value="ECO:0007669"/>
    <property type="project" value="TreeGrafter"/>
</dbReference>
<dbReference type="PANTHER" id="PTHR46500:SF1">
    <property type="entry name" value="CILIA- AND FLAGELLA-ASSOCIATED PROTEIN 221"/>
    <property type="match status" value="1"/>
</dbReference>
<dbReference type="AlphaFoldDB" id="A0A8D0HFS2"/>
<proteinExistence type="predicted"/>
<evidence type="ECO:0000259" key="1">
    <source>
        <dbReference type="Pfam" id="PF22067"/>
    </source>
</evidence>
<dbReference type="GeneTree" id="ENSGT00940000165152"/>
<dbReference type="GO" id="GO:0097729">
    <property type="term" value="C:9+2 motile cilium"/>
    <property type="evidence" value="ECO:0007669"/>
    <property type="project" value="TreeGrafter"/>
</dbReference>
<evidence type="ECO:0000313" key="2">
    <source>
        <dbReference type="Ensembl" id="ENSSPUP00000021079.1"/>
    </source>
</evidence>
<protein>
    <recommendedName>
        <fullName evidence="1">Cep192-like domain-containing protein</fullName>
    </recommendedName>
</protein>
<dbReference type="InterPro" id="IPR013783">
    <property type="entry name" value="Ig-like_fold"/>
</dbReference>
<dbReference type="Pfam" id="PF22067">
    <property type="entry name" value="Cep192_D3"/>
    <property type="match status" value="1"/>
</dbReference>
<dbReference type="InterPro" id="IPR029676">
    <property type="entry name" value="CFAP221"/>
</dbReference>
<dbReference type="Gene3D" id="2.60.40.10">
    <property type="entry name" value="Immunoglobulins"/>
    <property type="match status" value="2"/>
</dbReference>
<dbReference type="OMA" id="YECIFTG"/>
<accession>A0A8D0HFS2</accession>
<feature type="domain" description="Cep192-like" evidence="1">
    <location>
        <begin position="165"/>
        <end position="250"/>
    </location>
</feature>
<keyword evidence="3" id="KW-1185">Reference proteome</keyword>
<dbReference type="Proteomes" id="UP000694392">
    <property type="component" value="Unplaced"/>
</dbReference>
<dbReference type="PANTHER" id="PTHR46500">
    <property type="entry name" value="CILIA- AND FLAGELLA-ASSOCIATED PROTEIN 221"/>
    <property type="match status" value="1"/>
</dbReference>
<sequence length="270" mass="30543">MEVLNSASSEFGGAEGGFMKTPVLLLDSLVEEPKKRNGIPNHLLESKIYAKLLRNTVIQAQPAILHFGGYNIDKHHQKILNLVNISADCINVHIIPPQTNYFQIKNSLDHRLVPGLSLAVTVDFCPDEWRYYYDCIRIHCPGDETLLIPMHAYPVMNAVEFPSYISLSDVSLGHRKEYVIPLQCSCPIDFEFHVEYIQPHKAFTVHPVSGIIPGNGKAEVTVTFAPFAYGTAQMKMQLWISQFNSQPYACVFTGTSTPHLRFTYVWFSHF</sequence>
<dbReference type="Ensembl" id="ENSSPUT00000022480.1">
    <property type="protein sequence ID" value="ENSSPUP00000021079.1"/>
    <property type="gene ID" value="ENSSPUG00000016220.1"/>
</dbReference>
<dbReference type="GO" id="GO:0003341">
    <property type="term" value="P:cilium movement"/>
    <property type="evidence" value="ECO:0007669"/>
    <property type="project" value="InterPro"/>
</dbReference>
<evidence type="ECO:0000313" key="3">
    <source>
        <dbReference type="Proteomes" id="UP000694392"/>
    </source>
</evidence>
<dbReference type="InterPro" id="IPR054089">
    <property type="entry name" value="Cep192-like_D3"/>
</dbReference>